<reference evidence="1 2" key="1">
    <citation type="submission" date="2018-08" db="EMBL/GenBank/DDBJ databases">
        <title>A genome reference for cultivated species of the human gut microbiota.</title>
        <authorList>
            <person name="Zou Y."/>
            <person name="Xue W."/>
            <person name="Luo G."/>
        </authorList>
    </citation>
    <scope>NUCLEOTIDE SEQUENCE [LARGE SCALE GENOMIC DNA]</scope>
    <source>
        <strain evidence="1 2">AF28-26</strain>
    </source>
</reference>
<dbReference type="InterPro" id="IPR003772">
    <property type="entry name" value="YceD"/>
</dbReference>
<comment type="caution">
    <text evidence="1">The sequence shown here is derived from an EMBL/GenBank/DDBJ whole genome shotgun (WGS) entry which is preliminary data.</text>
</comment>
<dbReference type="AlphaFoldDB" id="A0A412B1L2"/>
<dbReference type="PANTHER" id="PTHR34374">
    <property type="entry name" value="LARGE RIBOSOMAL RNA SUBUNIT ACCUMULATION PROTEIN YCED HOMOLOG 1, CHLOROPLASTIC"/>
    <property type="match status" value="1"/>
</dbReference>
<dbReference type="Pfam" id="PF02620">
    <property type="entry name" value="YceD"/>
    <property type="match status" value="1"/>
</dbReference>
<name>A0A412B1L2_9FIRM</name>
<dbReference type="Proteomes" id="UP000284751">
    <property type="component" value="Unassembled WGS sequence"/>
</dbReference>
<protein>
    <submittedName>
        <fullName evidence="1">DUF177 domain-containing protein</fullName>
    </submittedName>
</protein>
<sequence>MLLELKNLFLEDGGKKDLHYEMDLSQIVFSGVRPFITPVSVTAQAENRAGAIHLKADVAFDFRCPCDRCAAETQRAYRFSFQHVLVNALNDEENDTFLLVENESIELDDLLREDILLELPTKFLCKPDCKGLCPQCGKNLNEGKCGCSARQMDPRLEILKKLID</sequence>
<accession>A0A412B1L2</accession>
<proteinExistence type="predicted"/>
<gene>
    <name evidence="1" type="ORF">DWY99_00805</name>
</gene>
<organism evidence="1 2">
    <name type="scientific">[Clostridium] leptum</name>
    <dbReference type="NCBI Taxonomy" id="1535"/>
    <lineage>
        <taxon>Bacteria</taxon>
        <taxon>Bacillati</taxon>
        <taxon>Bacillota</taxon>
        <taxon>Clostridia</taxon>
        <taxon>Eubacteriales</taxon>
        <taxon>Oscillospiraceae</taxon>
        <taxon>Oscillospiraceae incertae sedis</taxon>
    </lineage>
</organism>
<dbReference type="EMBL" id="QRTC01000001">
    <property type="protein sequence ID" value="RGQ44851.1"/>
    <property type="molecule type" value="Genomic_DNA"/>
</dbReference>
<evidence type="ECO:0000313" key="1">
    <source>
        <dbReference type="EMBL" id="RGQ44851.1"/>
    </source>
</evidence>
<dbReference type="PANTHER" id="PTHR34374:SF1">
    <property type="entry name" value="LARGE RIBOSOMAL RNA SUBUNIT ACCUMULATION PROTEIN YCED HOMOLOG 1, CHLOROPLASTIC"/>
    <property type="match status" value="1"/>
</dbReference>
<evidence type="ECO:0000313" key="2">
    <source>
        <dbReference type="Proteomes" id="UP000284751"/>
    </source>
</evidence>